<comment type="caution">
    <text evidence="2">The sequence shown here is derived from an EMBL/GenBank/DDBJ whole genome shotgun (WGS) entry which is preliminary data.</text>
</comment>
<keyword evidence="3" id="KW-1185">Reference proteome</keyword>
<dbReference type="EMBL" id="QGMK01000564">
    <property type="protein sequence ID" value="TVY81026.1"/>
    <property type="molecule type" value="Genomic_DNA"/>
</dbReference>
<dbReference type="AlphaFoldDB" id="A0A8T9C6K9"/>
<evidence type="ECO:0000313" key="2">
    <source>
        <dbReference type="EMBL" id="TVY81026.1"/>
    </source>
</evidence>
<reference evidence="2 3" key="1">
    <citation type="submission" date="2018-05" db="EMBL/GenBank/DDBJ databases">
        <title>Genome sequencing and assembly of the regulated plant pathogen Lachnellula willkommii and related sister species for the development of diagnostic species identification markers.</title>
        <authorList>
            <person name="Giroux E."/>
            <person name="Bilodeau G."/>
        </authorList>
    </citation>
    <scope>NUCLEOTIDE SEQUENCE [LARGE SCALE GENOMIC DNA]</scope>
    <source>
        <strain evidence="2 3">CBS 268.59</strain>
    </source>
</reference>
<feature type="domain" description="Peptide N-acetyl-beta-D-glucosaminyl asparaginase amidase A N-terminal" evidence="1">
    <location>
        <begin position="3"/>
        <end position="134"/>
    </location>
</feature>
<dbReference type="Proteomes" id="UP000469558">
    <property type="component" value="Unassembled WGS sequence"/>
</dbReference>
<dbReference type="InterPro" id="IPR021102">
    <property type="entry name" value="PNGase_A"/>
</dbReference>
<proteinExistence type="predicted"/>
<evidence type="ECO:0000259" key="1">
    <source>
        <dbReference type="Pfam" id="PF12222"/>
    </source>
</evidence>
<accession>A0A8T9C6K9</accession>
<evidence type="ECO:0000313" key="3">
    <source>
        <dbReference type="Proteomes" id="UP000469558"/>
    </source>
</evidence>
<gene>
    <name evidence="2" type="primary">PNAA_1</name>
    <name evidence="2" type="ORF">LSUE1_G004367</name>
</gene>
<sequence>MRLSEYVNIFPENPGWLYGYSPFREIQLLIDGSLAGVSWPFPLLFTGGVDPGLWRPIVGIGAYDLPALEIDIGPWLPFLCDGNSHTFELKVVGFDSGAAGKIGTVGQNWYVTGAVFIWLDENSNQTTGTELKSTTPLLSFDFQPQVTSSNGTNSTFYFQLLAQRTLSLSSTIYTSSGAKNNIQNMTVSAYNQSLSMNSQGSFSDSSSLLTSYSYPINLYSAYVIAPSSSTLSSVFTLIDRSFVMKGRDILSYLTGTSTEEALQTRQLGSSMYYWNETIVEGTVADTGVTEQWLSYSGNPGFEDGPKNFSRHSREVNNSLVLDKEDWRVMAVPNTIPLPFVDGEPVV</sequence>
<dbReference type="Pfam" id="PF12222">
    <property type="entry name" value="PNGaseA"/>
    <property type="match status" value="1"/>
</dbReference>
<organism evidence="2 3">
    <name type="scientific">Lachnellula suecica</name>
    <dbReference type="NCBI Taxonomy" id="602035"/>
    <lineage>
        <taxon>Eukaryota</taxon>
        <taxon>Fungi</taxon>
        <taxon>Dikarya</taxon>
        <taxon>Ascomycota</taxon>
        <taxon>Pezizomycotina</taxon>
        <taxon>Leotiomycetes</taxon>
        <taxon>Helotiales</taxon>
        <taxon>Lachnaceae</taxon>
        <taxon>Lachnellula</taxon>
    </lineage>
</organism>
<dbReference type="PANTHER" id="PTHR31104">
    <property type="entry name" value="PEPTIDE-N4-(N-ACETYL-BETA-GLUCOSAMINYL)ASPARAGINE AMIDASE A PROTEIN"/>
    <property type="match status" value="1"/>
</dbReference>
<dbReference type="InterPro" id="IPR056948">
    <property type="entry name" value="PNGaseA_N"/>
</dbReference>
<dbReference type="OrthoDB" id="1612078at2759"/>
<name>A0A8T9C6K9_9HELO</name>
<protein>
    <submittedName>
        <fullName evidence="2">Peptide-N4-(N-acetyl-beta-glucosaminyl)asparagine amidase A</fullName>
    </submittedName>
</protein>